<feature type="compositionally biased region" description="Polar residues" evidence="1">
    <location>
        <begin position="140"/>
        <end position="149"/>
    </location>
</feature>
<gene>
    <name evidence="2" type="ORF">EV646_11819</name>
</gene>
<proteinExistence type="predicted"/>
<evidence type="ECO:0000313" key="3">
    <source>
        <dbReference type="Proteomes" id="UP000295573"/>
    </source>
</evidence>
<dbReference type="OrthoDB" id="3828312at2"/>
<dbReference type="AlphaFoldDB" id="A0A4R2IC29"/>
<comment type="caution">
    <text evidence="2">The sequence shown here is derived from an EMBL/GenBank/DDBJ whole genome shotgun (WGS) entry which is preliminary data.</text>
</comment>
<accession>A0A4R2IC29</accession>
<dbReference type="RefSeq" id="WP_132156966.1">
    <property type="nucleotide sequence ID" value="NZ_SLWR01000018.1"/>
</dbReference>
<dbReference type="Proteomes" id="UP000295573">
    <property type="component" value="Unassembled WGS sequence"/>
</dbReference>
<name>A0A4R2IC29_9ACTN</name>
<evidence type="ECO:0000256" key="1">
    <source>
        <dbReference type="SAM" id="MobiDB-lite"/>
    </source>
</evidence>
<dbReference type="EMBL" id="SLWR01000018">
    <property type="protein sequence ID" value="TCO40105.1"/>
    <property type="molecule type" value="Genomic_DNA"/>
</dbReference>
<feature type="compositionally biased region" description="Basic and acidic residues" evidence="1">
    <location>
        <begin position="125"/>
        <end position="135"/>
    </location>
</feature>
<reference evidence="2 3" key="1">
    <citation type="journal article" date="2015" name="Stand. Genomic Sci.">
        <title>Genomic Encyclopedia of Bacterial and Archaeal Type Strains, Phase III: the genomes of soil and plant-associated and newly described type strains.</title>
        <authorList>
            <person name="Whitman W.B."/>
            <person name="Woyke T."/>
            <person name="Klenk H.P."/>
            <person name="Zhou Y."/>
            <person name="Lilburn T.G."/>
            <person name="Beck B.J."/>
            <person name="De Vos P."/>
            <person name="Vandamme P."/>
            <person name="Eisen J.A."/>
            <person name="Garrity G."/>
            <person name="Hugenholtz P."/>
            <person name="Kyrpides N.C."/>
        </authorList>
    </citation>
    <scope>NUCLEOTIDE SEQUENCE [LARGE SCALE GENOMIC DNA]</scope>
    <source>
        <strain evidence="2 3">VKM Ac-2541</strain>
    </source>
</reference>
<protein>
    <submittedName>
        <fullName evidence="2">Uncharacterized protein</fullName>
    </submittedName>
</protein>
<organism evidence="2 3">
    <name type="scientific">Kribbella antiqua</name>
    <dbReference type="NCBI Taxonomy" id="2512217"/>
    <lineage>
        <taxon>Bacteria</taxon>
        <taxon>Bacillati</taxon>
        <taxon>Actinomycetota</taxon>
        <taxon>Actinomycetes</taxon>
        <taxon>Propionibacteriales</taxon>
        <taxon>Kribbellaceae</taxon>
        <taxon>Kribbella</taxon>
    </lineage>
</organism>
<feature type="region of interest" description="Disordered" evidence="1">
    <location>
        <begin position="125"/>
        <end position="149"/>
    </location>
</feature>
<sequence length="149" mass="16868">MPLDIPTFTKEFNRARDRVHGGHPVNLAAEQERLRALVPADASEHDRAWTARVIASLAEPPPPAREWSELYHEAGRIHTAAYPVEGTVEEQIAALQEARRRIWEIADRAPDDEEADIRAMTRALEHIENELRDPSWPDQDGSSPPQRDA</sequence>
<evidence type="ECO:0000313" key="2">
    <source>
        <dbReference type="EMBL" id="TCO40105.1"/>
    </source>
</evidence>
<keyword evidence="3" id="KW-1185">Reference proteome</keyword>